<dbReference type="OrthoDB" id="9798220at2"/>
<dbReference type="KEGG" id="cwo:Cwoe_2542"/>
<reference evidence="8" key="2">
    <citation type="submission" date="2010-01" db="EMBL/GenBank/DDBJ databases">
        <title>The complete genome of Conexibacter woesei DSM 14684.</title>
        <authorList>
            <consortium name="US DOE Joint Genome Institute (JGI-PGF)"/>
            <person name="Lucas S."/>
            <person name="Copeland A."/>
            <person name="Lapidus A."/>
            <person name="Glavina del Rio T."/>
            <person name="Dalin E."/>
            <person name="Tice H."/>
            <person name="Bruce D."/>
            <person name="Goodwin L."/>
            <person name="Pitluck S."/>
            <person name="Kyrpides N."/>
            <person name="Mavromatis K."/>
            <person name="Ivanova N."/>
            <person name="Mikhailova N."/>
            <person name="Chertkov O."/>
            <person name="Brettin T."/>
            <person name="Detter J.C."/>
            <person name="Han C."/>
            <person name="Larimer F."/>
            <person name="Land M."/>
            <person name="Hauser L."/>
            <person name="Markowitz V."/>
            <person name="Cheng J.-F."/>
            <person name="Hugenholtz P."/>
            <person name="Woyke T."/>
            <person name="Wu D."/>
            <person name="Pukall R."/>
            <person name="Steenblock K."/>
            <person name="Schneider S."/>
            <person name="Klenk H.-P."/>
            <person name="Eisen J.A."/>
        </authorList>
    </citation>
    <scope>NUCLEOTIDE SEQUENCE [LARGE SCALE GENOMIC DNA]</scope>
    <source>
        <strain evidence="8">DSM 14684 / CIP 108061 / JCM 11494 / NBRC 100937 / ID131577</strain>
    </source>
</reference>
<protein>
    <submittedName>
        <fullName evidence="7">Nitrogen-fixing NifU domain protein</fullName>
    </submittedName>
</protein>
<evidence type="ECO:0000256" key="2">
    <source>
        <dbReference type="ARBA" id="ARBA00022723"/>
    </source>
</evidence>
<keyword evidence="3" id="KW-0408">Iron</keyword>
<dbReference type="InterPro" id="IPR001075">
    <property type="entry name" value="NIF_FeS_clus_asmbl_NifU_C"/>
</dbReference>
<dbReference type="SUPFAM" id="SSF50022">
    <property type="entry name" value="ISP domain"/>
    <property type="match status" value="1"/>
</dbReference>
<dbReference type="PANTHER" id="PTHR11178:SF51">
    <property type="entry name" value="FE_S BIOGENESIS PROTEIN NFUA"/>
    <property type="match status" value="1"/>
</dbReference>
<dbReference type="Pfam" id="PF01106">
    <property type="entry name" value="NifU"/>
    <property type="match status" value="1"/>
</dbReference>
<dbReference type="InterPro" id="IPR017941">
    <property type="entry name" value="Rieske_2Fe-2S"/>
</dbReference>
<gene>
    <name evidence="7" type="ordered locus">Cwoe_2542</name>
</gene>
<dbReference type="eggNOG" id="COG0694">
    <property type="taxonomic scope" value="Bacteria"/>
</dbReference>
<feature type="domain" description="Rieske" evidence="6">
    <location>
        <begin position="209"/>
        <end position="302"/>
    </location>
</feature>
<keyword evidence="4" id="KW-0411">Iron-sulfur</keyword>
<comment type="function">
    <text evidence="5">May be involved in the formation or repair of [Fe-S] clusters present in iron-sulfur proteins.</text>
</comment>
<dbReference type="EMBL" id="CP001854">
    <property type="protein sequence ID" value="ADB50964.1"/>
    <property type="molecule type" value="Genomic_DNA"/>
</dbReference>
<evidence type="ECO:0000313" key="7">
    <source>
        <dbReference type="EMBL" id="ADB50964.1"/>
    </source>
</evidence>
<proteinExistence type="predicted"/>
<keyword evidence="8" id="KW-1185">Reference proteome</keyword>
<evidence type="ECO:0000259" key="6">
    <source>
        <dbReference type="PROSITE" id="PS51296"/>
    </source>
</evidence>
<dbReference type="RefSeq" id="WP_012934015.1">
    <property type="nucleotide sequence ID" value="NC_013739.1"/>
</dbReference>
<dbReference type="STRING" id="469383.Cwoe_2542"/>
<dbReference type="GO" id="GO:0005506">
    <property type="term" value="F:iron ion binding"/>
    <property type="evidence" value="ECO:0007669"/>
    <property type="project" value="InterPro"/>
</dbReference>
<dbReference type="InterPro" id="IPR036922">
    <property type="entry name" value="Rieske_2Fe-2S_sf"/>
</dbReference>
<dbReference type="GO" id="GO:0051537">
    <property type="term" value="F:2 iron, 2 sulfur cluster binding"/>
    <property type="evidence" value="ECO:0007669"/>
    <property type="project" value="UniProtKB-KW"/>
</dbReference>
<dbReference type="GO" id="GO:0004497">
    <property type="term" value="F:monooxygenase activity"/>
    <property type="evidence" value="ECO:0007669"/>
    <property type="project" value="UniProtKB-ARBA"/>
</dbReference>
<accession>D3F8K0</accession>
<dbReference type="GO" id="GO:0016705">
    <property type="term" value="F:oxidoreductase activity, acting on paired donors, with incorporation or reduction of molecular oxygen"/>
    <property type="evidence" value="ECO:0007669"/>
    <property type="project" value="UniProtKB-ARBA"/>
</dbReference>
<dbReference type="Pfam" id="PF00355">
    <property type="entry name" value="Rieske"/>
    <property type="match status" value="1"/>
</dbReference>
<organism evidence="7 8">
    <name type="scientific">Conexibacter woesei (strain DSM 14684 / CCUG 47730 / CIP 108061 / JCM 11494 / NBRC 100937 / ID131577)</name>
    <dbReference type="NCBI Taxonomy" id="469383"/>
    <lineage>
        <taxon>Bacteria</taxon>
        <taxon>Bacillati</taxon>
        <taxon>Actinomycetota</taxon>
        <taxon>Thermoleophilia</taxon>
        <taxon>Solirubrobacterales</taxon>
        <taxon>Conexibacteraceae</taxon>
        <taxon>Conexibacter</taxon>
    </lineage>
</organism>
<dbReference type="SUPFAM" id="SSF117916">
    <property type="entry name" value="Fe-S cluster assembly (FSCA) domain-like"/>
    <property type="match status" value="1"/>
</dbReference>
<keyword evidence="2" id="KW-0479">Metal-binding</keyword>
<dbReference type="AlphaFoldDB" id="D3F8K0"/>
<dbReference type="Gene3D" id="2.102.10.10">
    <property type="entry name" value="Rieske [2Fe-2S] iron-sulphur domain"/>
    <property type="match status" value="1"/>
</dbReference>
<dbReference type="PROSITE" id="PS51296">
    <property type="entry name" value="RIESKE"/>
    <property type="match status" value="1"/>
</dbReference>
<dbReference type="Proteomes" id="UP000008229">
    <property type="component" value="Chromosome"/>
</dbReference>
<dbReference type="InterPro" id="IPR034904">
    <property type="entry name" value="FSCA_dom_sf"/>
</dbReference>
<dbReference type="HOGENOM" id="CLU_085666_0_0_11"/>
<dbReference type="eggNOG" id="COG2146">
    <property type="taxonomic scope" value="Bacteria"/>
</dbReference>
<evidence type="ECO:0000256" key="5">
    <source>
        <dbReference type="ARBA" id="ARBA00049958"/>
    </source>
</evidence>
<evidence type="ECO:0000313" key="8">
    <source>
        <dbReference type="Proteomes" id="UP000008229"/>
    </source>
</evidence>
<evidence type="ECO:0000256" key="1">
    <source>
        <dbReference type="ARBA" id="ARBA00022714"/>
    </source>
</evidence>
<keyword evidence="1" id="KW-0001">2Fe-2S</keyword>
<evidence type="ECO:0000256" key="4">
    <source>
        <dbReference type="ARBA" id="ARBA00023014"/>
    </source>
</evidence>
<dbReference type="GO" id="GO:0016226">
    <property type="term" value="P:iron-sulfur cluster assembly"/>
    <property type="evidence" value="ECO:0007669"/>
    <property type="project" value="InterPro"/>
</dbReference>
<reference evidence="7 8" key="1">
    <citation type="journal article" date="2010" name="Stand. Genomic Sci.">
        <title>Complete genome sequence of Conexibacter woesei type strain (ID131577).</title>
        <authorList>
            <person name="Pukall R."/>
            <person name="Lapidus A."/>
            <person name="Glavina Del Rio T."/>
            <person name="Copeland A."/>
            <person name="Tice H."/>
            <person name="Cheng J.-F."/>
            <person name="Lucas S."/>
            <person name="Chen F."/>
            <person name="Nolan M."/>
            <person name="Bruce D."/>
            <person name="Goodwin L."/>
            <person name="Pitluck S."/>
            <person name="Mavromatis K."/>
            <person name="Ivanova N."/>
            <person name="Ovchinnikova G."/>
            <person name="Pati A."/>
            <person name="Chen A."/>
            <person name="Palaniappan K."/>
            <person name="Land M."/>
            <person name="Hauser L."/>
            <person name="Chang Y.-J."/>
            <person name="Jeffries C.D."/>
            <person name="Chain P."/>
            <person name="Meincke L."/>
            <person name="Sims D."/>
            <person name="Brettin T."/>
            <person name="Detter J.C."/>
            <person name="Rohde M."/>
            <person name="Goeker M."/>
            <person name="Bristow J."/>
            <person name="Eisen J.A."/>
            <person name="Markowitz V."/>
            <person name="Kyrpides N.C."/>
            <person name="Klenk H.-P."/>
            <person name="Hugenholtz P."/>
        </authorList>
    </citation>
    <scope>NUCLEOTIDE SEQUENCE [LARGE SCALE GENOMIC DNA]</scope>
    <source>
        <strain evidence="8">DSM 14684 / CIP 108061 / JCM 11494 / NBRC 100937 / ID131577</strain>
    </source>
</reference>
<name>D3F8K0_CONWI</name>
<dbReference type="PANTHER" id="PTHR11178">
    <property type="entry name" value="IRON-SULFUR CLUSTER SCAFFOLD PROTEIN NFU-RELATED"/>
    <property type="match status" value="1"/>
</dbReference>
<dbReference type="Gene3D" id="3.30.300.130">
    <property type="entry name" value="Fe-S cluster assembly (FSCA)"/>
    <property type="match status" value="1"/>
</dbReference>
<sequence>MTATVPGAGAGGGAGAESALVERVQRLTAELEALPDPAARACGEQLAAAVVQLYGEGLERIFGALERALDEGGDAAAPVAVVRDELVADGVVASLLLIHGLYPVGLEERVRAALDEVRPYLASHGGDVELLAVQEGVARLRLVGSCRGCAASASTLEAVVEQALEQAAPDLLGLDVEGAAPPSPAAAGGAPAPGAPAPGALPVAGATTWVQLDGAERIERGTLVPADDGLVVANVAGTLLAYRDRCAGCGAALHDGLLLGGTLTCAACGRAYDLPRAGRCRDEDALQLDPIPLLRERGAVRVALVR</sequence>
<evidence type="ECO:0000256" key="3">
    <source>
        <dbReference type="ARBA" id="ARBA00023004"/>
    </source>
</evidence>